<dbReference type="InterPro" id="IPR015590">
    <property type="entry name" value="Aldehyde_DH_dom"/>
</dbReference>
<dbReference type="InterPro" id="IPR016161">
    <property type="entry name" value="Ald_DH/histidinol_DH"/>
</dbReference>
<dbReference type="FunFam" id="3.40.605.10:FF:000012">
    <property type="entry name" value="NAD-dependent succinate-semialdehyde dehydrogenase"/>
    <property type="match status" value="1"/>
</dbReference>
<gene>
    <name evidence="5" type="primary">gabD1</name>
    <name evidence="5" type="ORF">GCM10014713_24310</name>
</gene>
<dbReference type="AlphaFoldDB" id="A0A918H1V2"/>
<dbReference type="GO" id="GO:0004777">
    <property type="term" value="F:succinate-semialdehyde dehydrogenase (NAD+) activity"/>
    <property type="evidence" value="ECO:0007669"/>
    <property type="project" value="TreeGrafter"/>
</dbReference>
<dbReference type="InterPro" id="IPR016163">
    <property type="entry name" value="Ald_DH_C"/>
</dbReference>
<keyword evidence="6" id="KW-1185">Reference proteome</keyword>
<dbReference type="RefSeq" id="WP_019884048.1">
    <property type="nucleotide sequence ID" value="NZ_BMQQ01000007.1"/>
</dbReference>
<keyword evidence="3" id="KW-0560">Oxidoreductase</keyword>
<dbReference type="Proteomes" id="UP000619486">
    <property type="component" value="Unassembled WGS sequence"/>
</dbReference>
<reference evidence="5" key="1">
    <citation type="journal article" date="2014" name="Int. J. Syst. Evol. Microbiol.">
        <title>Complete genome sequence of Corynebacterium casei LMG S-19264T (=DSM 44701T), isolated from a smear-ripened cheese.</title>
        <authorList>
            <consortium name="US DOE Joint Genome Institute (JGI-PGF)"/>
            <person name="Walter F."/>
            <person name="Albersmeier A."/>
            <person name="Kalinowski J."/>
            <person name="Ruckert C."/>
        </authorList>
    </citation>
    <scope>NUCLEOTIDE SEQUENCE</scope>
    <source>
        <strain evidence="5">JCM 3172</strain>
    </source>
</reference>
<dbReference type="Gene3D" id="3.40.605.10">
    <property type="entry name" value="Aldehyde Dehydrogenase, Chain A, domain 1"/>
    <property type="match status" value="1"/>
</dbReference>
<accession>A0A918H1V2</accession>
<dbReference type="InterPro" id="IPR044148">
    <property type="entry name" value="ALDH_GabD1-like"/>
</dbReference>
<dbReference type="CDD" id="cd07100">
    <property type="entry name" value="ALDH_SSADH1_GabD1"/>
    <property type="match status" value="1"/>
</dbReference>
<dbReference type="PANTHER" id="PTHR43217:SF1">
    <property type="entry name" value="SUCCINATE SEMIALDEHYDE DEHYDROGENASE [NAD(P)+] SAD"/>
    <property type="match status" value="1"/>
</dbReference>
<evidence type="ECO:0000256" key="2">
    <source>
        <dbReference type="ARBA" id="ARBA00022857"/>
    </source>
</evidence>
<dbReference type="SUPFAM" id="SSF53720">
    <property type="entry name" value="ALDH-like"/>
    <property type="match status" value="1"/>
</dbReference>
<dbReference type="Gene3D" id="3.40.309.10">
    <property type="entry name" value="Aldehyde Dehydrogenase, Chain A, domain 2"/>
    <property type="match status" value="1"/>
</dbReference>
<dbReference type="InterPro" id="IPR047110">
    <property type="entry name" value="GABD/Sad-like"/>
</dbReference>
<dbReference type="Pfam" id="PF00171">
    <property type="entry name" value="Aldedh"/>
    <property type="match status" value="1"/>
</dbReference>
<dbReference type="EMBL" id="BMQQ01000007">
    <property type="protein sequence ID" value="GGT29887.1"/>
    <property type="molecule type" value="Genomic_DNA"/>
</dbReference>
<dbReference type="InterPro" id="IPR016162">
    <property type="entry name" value="Ald_DH_N"/>
</dbReference>
<evidence type="ECO:0000256" key="3">
    <source>
        <dbReference type="ARBA" id="ARBA00023002"/>
    </source>
</evidence>
<comment type="similarity">
    <text evidence="1">Belongs to the aldehyde dehydrogenase family.</text>
</comment>
<evidence type="ECO:0000313" key="6">
    <source>
        <dbReference type="Proteomes" id="UP000619486"/>
    </source>
</evidence>
<sequence>MPIATVNPATGETLRTYEALGPEAVERCLADAEAAFRAYRTTGFAERAELLNRAAALLEEDQEDIARTMTTEMGKPLVAARAEAAKCAKAMRWYAANAESLLADEYPADSDVRDSGASKARAHYRPMGVILAVMPWNFPLWQVVRFAAPALMAGNVGLLKHASNVPQTALYLGELFHRAGYPRGCFQTLLIGSGDVETVLRDPRVAAATLTGSEPAGRAVASVAGDEVKKTVLELGGSDPYVVMPSADIPKAAKTAVTARVQNNGQSCIAAKRFIVHTDVYDEFAERFTAGMAGLAVGDPLLSSTDVGPLATEQGRGDVEALVDDALRKGATVLCGGRRPPEQPRGWFYEPTVLTDVGPAMRIDQEEAFGPVATLYRVASLDEAVDRANHTPFGLSSNVWTRDDTEIARFVRDLQAGGIFFNGMTASHPAFPFGGVKRSGYGRELSGHGIREFCNVTTVWHGAE</sequence>
<evidence type="ECO:0000259" key="4">
    <source>
        <dbReference type="Pfam" id="PF00171"/>
    </source>
</evidence>
<feature type="domain" description="Aldehyde dehydrogenase" evidence="4">
    <location>
        <begin position="3"/>
        <end position="459"/>
    </location>
</feature>
<evidence type="ECO:0000256" key="1">
    <source>
        <dbReference type="ARBA" id="ARBA00009986"/>
    </source>
</evidence>
<comment type="caution">
    <text evidence="5">The sequence shown here is derived from an EMBL/GenBank/DDBJ whole genome shotgun (WGS) entry which is preliminary data.</text>
</comment>
<organism evidence="5 6">
    <name type="scientific">Streptomyces purpureus</name>
    <dbReference type="NCBI Taxonomy" id="1951"/>
    <lineage>
        <taxon>Bacteria</taxon>
        <taxon>Bacillati</taxon>
        <taxon>Actinomycetota</taxon>
        <taxon>Actinomycetes</taxon>
        <taxon>Kitasatosporales</taxon>
        <taxon>Streptomycetaceae</taxon>
        <taxon>Streptomyces</taxon>
    </lineage>
</organism>
<dbReference type="NCBIfam" id="NF006915">
    <property type="entry name" value="PRK09406.1"/>
    <property type="match status" value="1"/>
</dbReference>
<protein>
    <submittedName>
        <fullName evidence="5">NADP-dependent succinic semialdehyde dehydrogenase</fullName>
    </submittedName>
</protein>
<reference evidence="5" key="2">
    <citation type="submission" date="2020-09" db="EMBL/GenBank/DDBJ databases">
        <authorList>
            <person name="Sun Q."/>
            <person name="Ohkuma M."/>
        </authorList>
    </citation>
    <scope>NUCLEOTIDE SEQUENCE</scope>
    <source>
        <strain evidence="5">JCM 3172</strain>
    </source>
</reference>
<dbReference type="GO" id="GO:0004030">
    <property type="term" value="F:aldehyde dehydrogenase [NAD(P)+] activity"/>
    <property type="evidence" value="ECO:0007669"/>
    <property type="project" value="InterPro"/>
</dbReference>
<proteinExistence type="inferred from homology"/>
<dbReference type="PANTHER" id="PTHR43217">
    <property type="entry name" value="SUCCINATE SEMIALDEHYDE DEHYDROGENASE [NAD(P)+] SAD"/>
    <property type="match status" value="1"/>
</dbReference>
<dbReference type="InterPro" id="IPR016160">
    <property type="entry name" value="Ald_DH_CS_CYS"/>
</dbReference>
<name>A0A918H1V2_9ACTN</name>
<evidence type="ECO:0000313" key="5">
    <source>
        <dbReference type="EMBL" id="GGT29887.1"/>
    </source>
</evidence>
<dbReference type="FunFam" id="3.40.309.10:FF:000010">
    <property type="entry name" value="Gamma-aminobutyraldehyde dehydrogenase"/>
    <property type="match status" value="1"/>
</dbReference>
<keyword evidence="2" id="KW-0521">NADP</keyword>
<dbReference type="PROSITE" id="PS00070">
    <property type="entry name" value="ALDEHYDE_DEHYDR_CYS"/>
    <property type="match status" value="1"/>
</dbReference>